<feature type="non-terminal residue" evidence="3">
    <location>
        <position position="1"/>
    </location>
</feature>
<dbReference type="InterPro" id="IPR004802">
    <property type="entry name" value="tRNA_PsdUridine_synth_B_fam"/>
</dbReference>
<dbReference type="PANTHER" id="PTHR23127">
    <property type="entry name" value="CENTROMERE/MICROTUBULE BINDING PROTEIN CBF5"/>
    <property type="match status" value="1"/>
</dbReference>
<organism evidence="3">
    <name type="scientific">marine sediment metagenome</name>
    <dbReference type="NCBI Taxonomy" id="412755"/>
    <lineage>
        <taxon>unclassified sequences</taxon>
        <taxon>metagenomes</taxon>
        <taxon>ecological metagenomes</taxon>
    </lineage>
</organism>
<name>X1CWI8_9ZZZZ</name>
<accession>X1CWI8</accession>
<dbReference type="GO" id="GO:0009982">
    <property type="term" value="F:pseudouridine synthase activity"/>
    <property type="evidence" value="ECO:0007669"/>
    <property type="project" value="InterPro"/>
</dbReference>
<dbReference type="Pfam" id="PF16198">
    <property type="entry name" value="TruB_C_2"/>
    <property type="match status" value="1"/>
</dbReference>
<dbReference type="GO" id="GO:0000495">
    <property type="term" value="P:box H/ACA sno(s)RNA 3'-end processing"/>
    <property type="evidence" value="ECO:0007669"/>
    <property type="project" value="TreeGrafter"/>
</dbReference>
<dbReference type="InterPro" id="IPR002501">
    <property type="entry name" value="PsdUridine_synth_N"/>
</dbReference>
<gene>
    <name evidence="3" type="ORF">S01H4_28820</name>
</gene>
<evidence type="ECO:0000259" key="2">
    <source>
        <dbReference type="Pfam" id="PF16198"/>
    </source>
</evidence>
<dbReference type="SUPFAM" id="SSF55120">
    <property type="entry name" value="Pseudouridine synthase"/>
    <property type="match status" value="1"/>
</dbReference>
<protein>
    <recommendedName>
        <fullName evidence="4">Dyskerin-like domain-containing protein</fullName>
    </recommendedName>
</protein>
<dbReference type="InterPro" id="IPR020103">
    <property type="entry name" value="PsdUridine_synth_cat_dom_sf"/>
</dbReference>
<dbReference type="Pfam" id="PF01509">
    <property type="entry name" value="TruB_N"/>
    <property type="match status" value="1"/>
</dbReference>
<dbReference type="GO" id="GO:0003723">
    <property type="term" value="F:RNA binding"/>
    <property type="evidence" value="ECO:0007669"/>
    <property type="project" value="InterPro"/>
</dbReference>
<dbReference type="GO" id="GO:0031118">
    <property type="term" value="P:rRNA pseudouridine synthesis"/>
    <property type="evidence" value="ECO:0007669"/>
    <property type="project" value="TreeGrafter"/>
</dbReference>
<proteinExistence type="predicted"/>
<dbReference type="GO" id="GO:1990481">
    <property type="term" value="P:mRNA pseudouridine synthesis"/>
    <property type="evidence" value="ECO:0007669"/>
    <property type="project" value="TreeGrafter"/>
</dbReference>
<feature type="domain" description="Pseudouridine synthase II N-terminal" evidence="1">
    <location>
        <begin position="1"/>
        <end position="58"/>
    </location>
</feature>
<dbReference type="PANTHER" id="PTHR23127:SF0">
    <property type="entry name" value="H_ACA RIBONUCLEOPROTEIN COMPLEX SUBUNIT DKC1"/>
    <property type="match status" value="1"/>
</dbReference>
<dbReference type="AlphaFoldDB" id="X1CWI8"/>
<dbReference type="EMBL" id="BART01014447">
    <property type="protein sequence ID" value="GAG88546.1"/>
    <property type="molecule type" value="Genomic_DNA"/>
</dbReference>
<sequence>KGILSIKKVGHGGTLDPNATGILPIGIENATHALQALLSAGKEYVGIMKLHKDVDKKEIIEVCKSFVGKVTQLPPVRSAVRRVKRKRRIYYLDVIQVKNRDVLFRVGCESGTYVRTLCVDIGKKLKSGAHLAELRRTRVGDLKEKMLLTFRI</sequence>
<dbReference type="GO" id="GO:0031120">
    <property type="term" value="P:snRNA pseudouridine synthesis"/>
    <property type="evidence" value="ECO:0007669"/>
    <property type="project" value="TreeGrafter"/>
</dbReference>
<feature type="non-terminal residue" evidence="3">
    <location>
        <position position="152"/>
    </location>
</feature>
<evidence type="ECO:0000313" key="3">
    <source>
        <dbReference type="EMBL" id="GAG88546.1"/>
    </source>
</evidence>
<comment type="caution">
    <text evidence="3">The sequence shown here is derived from an EMBL/GenBank/DDBJ whole genome shotgun (WGS) entry which is preliminary data.</text>
</comment>
<reference evidence="3" key="1">
    <citation type="journal article" date="2014" name="Front. Microbiol.">
        <title>High frequency of phylogenetically diverse reductive dehalogenase-homologous genes in deep subseafloor sedimentary metagenomes.</title>
        <authorList>
            <person name="Kawai M."/>
            <person name="Futagami T."/>
            <person name="Toyoda A."/>
            <person name="Takaki Y."/>
            <person name="Nishi S."/>
            <person name="Hori S."/>
            <person name="Arai W."/>
            <person name="Tsubouchi T."/>
            <person name="Morono Y."/>
            <person name="Uchiyama I."/>
            <person name="Ito T."/>
            <person name="Fujiyama A."/>
            <person name="Inagaki F."/>
            <person name="Takami H."/>
        </authorList>
    </citation>
    <scope>NUCLEOTIDE SEQUENCE</scope>
    <source>
        <strain evidence="3">Expedition CK06-06</strain>
    </source>
</reference>
<dbReference type="InterPro" id="IPR032819">
    <property type="entry name" value="TruB_C"/>
</dbReference>
<dbReference type="Gene3D" id="3.30.2350.10">
    <property type="entry name" value="Pseudouridine synthase"/>
    <property type="match status" value="1"/>
</dbReference>
<evidence type="ECO:0000259" key="1">
    <source>
        <dbReference type="Pfam" id="PF01509"/>
    </source>
</evidence>
<feature type="domain" description="tRNA pseudouridylate synthase B C-terminal" evidence="2">
    <location>
        <begin position="115"/>
        <end position="150"/>
    </location>
</feature>
<evidence type="ECO:0008006" key="4">
    <source>
        <dbReference type="Google" id="ProtNLM"/>
    </source>
</evidence>